<accession>A0A1F5KHZ5</accession>
<feature type="transmembrane region" description="Helical" evidence="7">
    <location>
        <begin position="114"/>
        <end position="134"/>
    </location>
</feature>
<protein>
    <recommendedName>
        <fullName evidence="8">RCK N-terminal domain-containing protein</fullName>
    </recommendedName>
</protein>
<dbReference type="InterPro" id="IPR036291">
    <property type="entry name" value="NAD(P)-bd_dom_sf"/>
</dbReference>
<feature type="transmembrane region" description="Helical" evidence="7">
    <location>
        <begin position="292"/>
        <end position="317"/>
    </location>
</feature>
<dbReference type="Pfam" id="PF02254">
    <property type="entry name" value="TrkA_N"/>
    <property type="match status" value="1"/>
</dbReference>
<feature type="transmembrane region" description="Helical" evidence="7">
    <location>
        <begin position="146"/>
        <end position="167"/>
    </location>
</feature>
<keyword evidence="3" id="KW-0813">Transport</keyword>
<dbReference type="PROSITE" id="PS51201">
    <property type="entry name" value="RCK_N"/>
    <property type="match status" value="1"/>
</dbReference>
<dbReference type="Proteomes" id="UP000177328">
    <property type="component" value="Unassembled WGS sequence"/>
</dbReference>
<comment type="subcellular location">
    <subcellularLocation>
        <location evidence="1">Membrane</location>
        <topology evidence="1">Multi-pass membrane protein</topology>
    </subcellularLocation>
</comment>
<dbReference type="Gene3D" id="3.40.50.720">
    <property type="entry name" value="NAD(P)-binding Rossmann-like Domain"/>
    <property type="match status" value="1"/>
</dbReference>
<dbReference type="SUPFAM" id="SSF51735">
    <property type="entry name" value="NAD(P)-binding Rossmann-fold domains"/>
    <property type="match status" value="1"/>
</dbReference>
<evidence type="ECO:0000256" key="7">
    <source>
        <dbReference type="SAM" id="Phobius"/>
    </source>
</evidence>
<evidence type="ECO:0000256" key="6">
    <source>
        <dbReference type="ARBA" id="ARBA00023136"/>
    </source>
</evidence>
<dbReference type="PANTHER" id="PTHR42751">
    <property type="entry name" value="SODIUM/HYDROGEN EXCHANGER FAMILY/TRKA DOMAIN PROTEIN"/>
    <property type="match status" value="1"/>
</dbReference>
<feature type="transmembrane region" description="Helical" evidence="7">
    <location>
        <begin position="179"/>
        <end position="199"/>
    </location>
</feature>
<name>A0A1F5KHZ5_9BACT</name>
<dbReference type="InterPro" id="IPR003148">
    <property type="entry name" value="RCK_N"/>
</dbReference>
<feature type="transmembrane region" description="Helical" evidence="7">
    <location>
        <begin position="270"/>
        <end position="286"/>
    </location>
</feature>
<feature type="transmembrane region" description="Helical" evidence="7">
    <location>
        <begin position="6"/>
        <end position="23"/>
    </location>
</feature>
<dbReference type="GO" id="GO:1902600">
    <property type="term" value="P:proton transmembrane transport"/>
    <property type="evidence" value="ECO:0007669"/>
    <property type="project" value="InterPro"/>
</dbReference>
<evidence type="ECO:0000256" key="2">
    <source>
        <dbReference type="ARBA" id="ARBA00005551"/>
    </source>
</evidence>
<feature type="transmembrane region" description="Helical" evidence="7">
    <location>
        <begin position="211"/>
        <end position="230"/>
    </location>
</feature>
<dbReference type="GO" id="GO:0006813">
    <property type="term" value="P:potassium ion transport"/>
    <property type="evidence" value="ECO:0007669"/>
    <property type="project" value="InterPro"/>
</dbReference>
<evidence type="ECO:0000256" key="1">
    <source>
        <dbReference type="ARBA" id="ARBA00004141"/>
    </source>
</evidence>
<dbReference type="InterPro" id="IPR006153">
    <property type="entry name" value="Cation/H_exchanger_TM"/>
</dbReference>
<evidence type="ECO:0000313" key="10">
    <source>
        <dbReference type="Proteomes" id="UP000177328"/>
    </source>
</evidence>
<dbReference type="InterPro" id="IPR038770">
    <property type="entry name" value="Na+/solute_symporter_sf"/>
</dbReference>
<sequence length="548" mass="60448">MSNIFVQLALILGISSIFGFMALRTKLPIIIAYLLAGVLIAILPGLNGSNLAVFKFLPDLGIALVLFLIGMELNLWEIKSLGKPIIFTSLCQILITSLAGFTIAYLFNFNTMESFYLGVGLAFSSTVVVIKMLLEKKELNSLFGKLSVGILLIEDLVAIGILMAISVSSSSFHLGLQNSLPLVMLIIKAGGLFLATFLLSRYVLKSVFRAVAGSVELLFLTALTWCFVFTTVAVVLGFSVVIGAFLAGIALASSPYQVQIQGKIKPLRDFFLALFFVYLGAHVHLPDLVKGWPLMVIFTSYILLVKPLIILLCLGVFGFKKHTIFQVAIHLTQLSEFSLVILLVGINAQVAPPYVLSIVSAATVCSVIISTVLISYSREIYKRLSPLLSFFEHKTKTHILEDKLTSELIDHVMIFGSHRVGSPIIRFLKREKIPFMVMDFNPKVIEGLRAEDIVAIYGDVGDPDVLEGLQLENARLIICTAEDLADNELLLLECKRRRVRAPIVVTAGQLEDEEILQKLGADYVLIPDKVSADFLVEKLKTHWPQIKF</sequence>
<keyword evidence="4 7" id="KW-0812">Transmembrane</keyword>
<keyword evidence="6 7" id="KW-0472">Membrane</keyword>
<feature type="transmembrane region" description="Helical" evidence="7">
    <location>
        <begin position="85"/>
        <end position="108"/>
    </location>
</feature>
<dbReference type="GO" id="GO:0016020">
    <property type="term" value="C:membrane"/>
    <property type="evidence" value="ECO:0007669"/>
    <property type="project" value="UniProtKB-SubCell"/>
</dbReference>
<feature type="transmembrane region" description="Helical" evidence="7">
    <location>
        <begin position="30"/>
        <end position="46"/>
    </location>
</feature>
<evidence type="ECO:0000256" key="3">
    <source>
        <dbReference type="ARBA" id="ARBA00022448"/>
    </source>
</evidence>
<dbReference type="AlphaFoldDB" id="A0A1F5KHZ5"/>
<feature type="transmembrane region" description="Helical" evidence="7">
    <location>
        <begin position="52"/>
        <end position="73"/>
    </location>
</feature>
<dbReference type="PANTHER" id="PTHR42751:SF3">
    <property type="entry name" value="SODIUM_GLUTAMATE SYMPORTER"/>
    <property type="match status" value="1"/>
</dbReference>
<evidence type="ECO:0000256" key="4">
    <source>
        <dbReference type="ARBA" id="ARBA00022692"/>
    </source>
</evidence>
<feature type="transmembrane region" description="Helical" evidence="7">
    <location>
        <begin position="324"/>
        <end position="348"/>
    </location>
</feature>
<reference evidence="9 10" key="1">
    <citation type="journal article" date="2016" name="Nat. Commun.">
        <title>Thousands of microbial genomes shed light on interconnected biogeochemical processes in an aquifer system.</title>
        <authorList>
            <person name="Anantharaman K."/>
            <person name="Brown C.T."/>
            <person name="Hug L.A."/>
            <person name="Sharon I."/>
            <person name="Castelle C.J."/>
            <person name="Probst A.J."/>
            <person name="Thomas B.C."/>
            <person name="Singh A."/>
            <person name="Wilkins M.J."/>
            <person name="Karaoz U."/>
            <person name="Brodie E.L."/>
            <person name="Williams K.H."/>
            <person name="Hubbard S.S."/>
            <person name="Banfield J.F."/>
        </authorList>
    </citation>
    <scope>NUCLEOTIDE SEQUENCE [LARGE SCALE GENOMIC DNA]</scope>
</reference>
<proteinExistence type="inferred from homology"/>
<evidence type="ECO:0000259" key="8">
    <source>
        <dbReference type="PROSITE" id="PS51201"/>
    </source>
</evidence>
<keyword evidence="5 7" id="KW-1133">Transmembrane helix</keyword>
<dbReference type="Pfam" id="PF00999">
    <property type="entry name" value="Na_H_Exchanger"/>
    <property type="match status" value="1"/>
</dbReference>
<comment type="caution">
    <text evidence="9">The sequence shown here is derived from an EMBL/GenBank/DDBJ whole genome shotgun (WGS) entry which is preliminary data.</text>
</comment>
<feature type="domain" description="RCK N-terminal" evidence="8">
    <location>
        <begin position="409"/>
        <end position="525"/>
    </location>
</feature>
<evidence type="ECO:0000256" key="5">
    <source>
        <dbReference type="ARBA" id="ARBA00022989"/>
    </source>
</evidence>
<comment type="similarity">
    <text evidence="2">Belongs to the monovalent cation:proton antiporter 2 (CPA2) transporter (TC 2.A.37) family.</text>
</comment>
<dbReference type="EMBL" id="MFDD01000009">
    <property type="protein sequence ID" value="OGE40479.1"/>
    <property type="molecule type" value="Genomic_DNA"/>
</dbReference>
<dbReference type="Gene3D" id="1.20.1530.20">
    <property type="match status" value="1"/>
</dbReference>
<organism evidence="9 10">
    <name type="scientific">Candidatus Daviesbacteria bacterium RIFCSPHIGHO2_02_FULL_43_12</name>
    <dbReference type="NCBI Taxonomy" id="1797776"/>
    <lineage>
        <taxon>Bacteria</taxon>
        <taxon>Candidatus Daviesiibacteriota</taxon>
    </lineage>
</organism>
<dbReference type="GO" id="GO:0015297">
    <property type="term" value="F:antiporter activity"/>
    <property type="evidence" value="ECO:0007669"/>
    <property type="project" value="InterPro"/>
</dbReference>
<gene>
    <name evidence="9" type="ORF">A3D25_00245</name>
</gene>
<feature type="transmembrane region" description="Helical" evidence="7">
    <location>
        <begin position="236"/>
        <end position="258"/>
    </location>
</feature>
<feature type="transmembrane region" description="Helical" evidence="7">
    <location>
        <begin position="354"/>
        <end position="376"/>
    </location>
</feature>
<evidence type="ECO:0000313" key="9">
    <source>
        <dbReference type="EMBL" id="OGE40479.1"/>
    </source>
</evidence>